<evidence type="ECO:0000313" key="7">
    <source>
        <dbReference type="EMBL" id="QMS85978.1"/>
    </source>
</evidence>
<sequence>MKKLVLAVVLFMAVFTLSACVEDIVEEQPDVVPGVTDTTVKVGNAAATSGPYGSIGLGFNAGIEAYFDMVNEDGGVNGREIEFVHYDDEFDPAKGDTYTKTLVEDDEVFALVGHFGTGTVAMTLDYLTEIGIPTVYYATGYSALYNPDAEGTERASFPVQPVYNTEGEVMLARAISDLSAESVGIIYTTDDAGYGWLNGAQSYATQIGLSMATASVAATSDDMSTAAQQMIAADVDVIIVAANQAPATTIVLALEAAGSDIPVITSYVNAAGTWITPVMSALSSFDIYASAWIDIFDSEGALSADYNLYAAEVDPAYVNNAFAFAGWIAAATFVEGLERVGTDDLTWDNFIDAMEENPVPLPFDVTVDYADGKRVGTESMAFLQAAVVGEAAAFTTLQPIQSITEILGE</sequence>
<evidence type="ECO:0000256" key="1">
    <source>
        <dbReference type="ARBA" id="ARBA00010062"/>
    </source>
</evidence>
<keyword evidence="3 5" id="KW-0732">Signal</keyword>
<dbReference type="PROSITE" id="PS51257">
    <property type="entry name" value="PROKAR_LIPOPROTEIN"/>
    <property type="match status" value="1"/>
</dbReference>
<proteinExistence type="inferred from homology"/>
<dbReference type="RefSeq" id="WP_258877794.1">
    <property type="nucleotide sequence ID" value="NZ_CP048914.1"/>
</dbReference>
<feature type="chain" id="PRO_5029887859" evidence="5">
    <location>
        <begin position="22"/>
        <end position="409"/>
    </location>
</feature>
<evidence type="ECO:0000259" key="6">
    <source>
        <dbReference type="Pfam" id="PF13458"/>
    </source>
</evidence>
<feature type="domain" description="Leucine-binding protein" evidence="6">
    <location>
        <begin position="39"/>
        <end position="385"/>
    </location>
</feature>
<dbReference type="EMBL" id="CP048914">
    <property type="protein sequence ID" value="QMS85978.1"/>
    <property type="molecule type" value="Genomic_DNA"/>
</dbReference>
<dbReference type="AlphaFoldDB" id="A0A7L7KW82"/>
<dbReference type="Proteomes" id="UP000514720">
    <property type="component" value="Chromosome"/>
</dbReference>
<feature type="signal peptide" evidence="5">
    <location>
        <begin position="1"/>
        <end position="21"/>
    </location>
</feature>
<dbReference type="Pfam" id="PF13458">
    <property type="entry name" value="Peripla_BP_6"/>
    <property type="match status" value="1"/>
</dbReference>
<evidence type="ECO:0000256" key="2">
    <source>
        <dbReference type="ARBA" id="ARBA00022448"/>
    </source>
</evidence>
<evidence type="ECO:0000313" key="8">
    <source>
        <dbReference type="Proteomes" id="UP000514720"/>
    </source>
</evidence>
<dbReference type="PRINTS" id="PR00337">
    <property type="entry name" value="LEUILEVALBP"/>
</dbReference>
<reference evidence="7 8" key="1">
    <citation type="submission" date="2020-02" db="EMBL/GenBank/DDBJ databases">
        <authorList>
            <person name="Zheng R.K."/>
            <person name="Sun C.M."/>
        </authorList>
    </citation>
    <scope>NUCLEOTIDE SEQUENCE [LARGE SCALE GENOMIC DNA]</scope>
    <source>
        <strain evidence="8">zrk13</strain>
    </source>
</reference>
<dbReference type="GO" id="GO:0006865">
    <property type="term" value="P:amino acid transport"/>
    <property type="evidence" value="ECO:0007669"/>
    <property type="project" value="UniProtKB-KW"/>
</dbReference>
<keyword evidence="2" id="KW-0813">Transport</keyword>
<dbReference type="PANTHER" id="PTHR47235">
    <property type="entry name" value="BLR6548 PROTEIN"/>
    <property type="match status" value="1"/>
</dbReference>
<dbReference type="KEGG" id="xcl:G4Z02_09545"/>
<gene>
    <name evidence="7" type="ORF">G4Z02_09545</name>
</gene>
<evidence type="ECO:0000256" key="5">
    <source>
        <dbReference type="SAM" id="SignalP"/>
    </source>
</evidence>
<name>A0A7L7KW82_9MOLU</name>
<dbReference type="InterPro" id="IPR028082">
    <property type="entry name" value="Peripla_BP_I"/>
</dbReference>
<dbReference type="Gene3D" id="3.40.50.2300">
    <property type="match status" value="2"/>
</dbReference>
<dbReference type="PANTHER" id="PTHR47235:SF1">
    <property type="entry name" value="BLR6548 PROTEIN"/>
    <property type="match status" value="1"/>
</dbReference>
<organism evidence="7 8">
    <name type="scientific">Candidatus Xianfuyuplasma coldseepsis</name>
    <dbReference type="NCBI Taxonomy" id="2782163"/>
    <lineage>
        <taxon>Bacteria</taxon>
        <taxon>Bacillati</taxon>
        <taxon>Mycoplasmatota</taxon>
        <taxon>Mollicutes</taxon>
        <taxon>Candidatus Izemoplasmatales</taxon>
        <taxon>Candidatus Izemoplasmataceae</taxon>
        <taxon>Candidatus Xianfuyuplasma</taxon>
    </lineage>
</organism>
<dbReference type="InterPro" id="IPR000709">
    <property type="entry name" value="Leu_Ile_Val-bd"/>
</dbReference>
<comment type="similarity">
    <text evidence="1">Belongs to the leucine-binding protein family.</text>
</comment>
<evidence type="ECO:0000256" key="3">
    <source>
        <dbReference type="ARBA" id="ARBA00022729"/>
    </source>
</evidence>
<keyword evidence="4" id="KW-0029">Amino-acid transport</keyword>
<dbReference type="InterPro" id="IPR028081">
    <property type="entry name" value="Leu-bd"/>
</dbReference>
<dbReference type="CDD" id="cd06343">
    <property type="entry name" value="PBP1_ABC_ligand_binding-like"/>
    <property type="match status" value="1"/>
</dbReference>
<keyword evidence="8" id="KW-1185">Reference proteome</keyword>
<evidence type="ECO:0000256" key="4">
    <source>
        <dbReference type="ARBA" id="ARBA00022970"/>
    </source>
</evidence>
<protein>
    <submittedName>
        <fullName evidence="7">ABC transporter substrate-binding protein</fullName>
    </submittedName>
</protein>
<dbReference type="SUPFAM" id="SSF53822">
    <property type="entry name" value="Periplasmic binding protein-like I"/>
    <property type="match status" value="1"/>
</dbReference>
<accession>A0A7L7KW82</accession>